<dbReference type="PROSITE" id="PS51257">
    <property type="entry name" value="PROKAR_LIPOPROTEIN"/>
    <property type="match status" value="1"/>
</dbReference>
<dbReference type="InterPro" id="IPR013784">
    <property type="entry name" value="Carb-bd-like_fold"/>
</dbReference>
<gene>
    <name evidence="2" type="ORF">GCM10011383_12490</name>
</gene>
<organism evidence="2 3">
    <name type="scientific">Hymenobacter cavernae</name>
    <dbReference type="NCBI Taxonomy" id="2044852"/>
    <lineage>
        <taxon>Bacteria</taxon>
        <taxon>Pseudomonadati</taxon>
        <taxon>Bacteroidota</taxon>
        <taxon>Cytophagia</taxon>
        <taxon>Cytophagales</taxon>
        <taxon>Hymenobacteraceae</taxon>
        <taxon>Hymenobacter</taxon>
    </lineage>
</organism>
<dbReference type="EMBL" id="BMHT01000002">
    <property type="protein sequence ID" value="GGF03059.1"/>
    <property type="molecule type" value="Genomic_DNA"/>
</dbReference>
<comment type="caution">
    <text evidence="2">The sequence shown here is derived from an EMBL/GenBank/DDBJ whole genome shotgun (WGS) entry which is preliminary data.</text>
</comment>
<dbReference type="Pfam" id="PF14321">
    <property type="entry name" value="DUF4382"/>
    <property type="match status" value="1"/>
</dbReference>
<sequence>MRLLLPCLTAAIATLAGCGKDNDSASNMAKMEVRLTDAPGDYKAVTLDVQQVEINVKGDAVDPQGWQTLTLLKPGAYDVMSYTNGNSALLTSADFPAGRISQIRLILGPNNSVTTKDGQIYDLKTPSGQTAGVKLKVDADLTKNVTYALVLDFDVAKSIVERGNWKPGNDKKERFLLKPVIRTVANAVAGGIKGTVTPAEARPTILAIRTSVAPNDTVSTTSDAAGGFLMSGLPAGAYRVEFKTIAPYKNAVATPITVANDQISDMGKVNLN</sequence>
<dbReference type="Proteomes" id="UP000632273">
    <property type="component" value="Unassembled WGS sequence"/>
</dbReference>
<protein>
    <recommendedName>
        <fullName evidence="1">DUF4382 domain-containing protein</fullName>
    </recommendedName>
</protein>
<name>A0ABQ1TVD1_9BACT</name>
<accession>A0ABQ1TVD1</accession>
<proteinExistence type="predicted"/>
<reference evidence="3" key="1">
    <citation type="journal article" date="2019" name="Int. J. Syst. Evol. Microbiol.">
        <title>The Global Catalogue of Microorganisms (GCM) 10K type strain sequencing project: providing services to taxonomists for standard genome sequencing and annotation.</title>
        <authorList>
            <consortium name="The Broad Institute Genomics Platform"/>
            <consortium name="The Broad Institute Genome Sequencing Center for Infectious Disease"/>
            <person name="Wu L."/>
            <person name="Ma J."/>
        </authorList>
    </citation>
    <scope>NUCLEOTIDE SEQUENCE [LARGE SCALE GENOMIC DNA]</scope>
    <source>
        <strain evidence="3">CGMCC 1.15197</strain>
    </source>
</reference>
<dbReference type="SUPFAM" id="SSF49452">
    <property type="entry name" value="Starch-binding domain-like"/>
    <property type="match status" value="1"/>
</dbReference>
<evidence type="ECO:0000313" key="3">
    <source>
        <dbReference type="Proteomes" id="UP000632273"/>
    </source>
</evidence>
<keyword evidence="3" id="KW-1185">Reference proteome</keyword>
<dbReference type="InterPro" id="IPR025491">
    <property type="entry name" value="DUF4382"/>
</dbReference>
<dbReference type="Gene3D" id="2.60.40.1120">
    <property type="entry name" value="Carboxypeptidase-like, regulatory domain"/>
    <property type="match status" value="1"/>
</dbReference>
<feature type="domain" description="DUF4382" evidence="1">
    <location>
        <begin position="29"/>
        <end position="179"/>
    </location>
</feature>
<evidence type="ECO:0000313" key="2">
    <source>
        <dbReference type="EMBL" id="GGF03059.1"/>
    </source>
</evidence>
<evidence type="ECO:0000259" key="1">
    <source>
        <dbReference type="Pfam" id="PF14321"/>
    </source>
</evidence>